<comment type="caution">
    <text evidence="2">The sequence shown here is derived from an EMBL/GenBank/DDBJ whole genome shotgun (WGS) entry which is preliminary data.</text>
</comment>
<evidence type="ECO:0000313" key="4">
    <source>
        <dbReference type="Proteomes" id="UP001152797"/>
    </source>
</evidence>
<name>A0A9P1D687_9DINO</name>
<protein>
    <submittedName>
        <fullName evidence="2">Uncharacterized protein</fullName>
    </submittedName>
</protein>
<reference evidence="3" key="2">
    <citation type="submission" date="2024-04" db="EMBL/GenBank/DDBJ databases">
        <authorList>
            <person name="Chen Y."/>
            <person name="Shah S."/>
            <person name="Dougan E. K."/>
            <person name="Thang M."/>
            <person name="Chan C."/>
        </authorList>
    </citation>
    <scope>NUCLEOTIDE SEQUENCE [LARGE SCALE GENOMIC DNA]</scope>
</reference>
<dbReference type="EMBL" id="CAMXCT020003245">
    <property type="protein sequence ID" value="CAL1156692.1"/>
    <property type="molecule type" value="Genomic_DNA"/>
</dbReference>
<evidence type="ECO:0000313" key="3">
    <source>
        <dbReference type="EMBL" id="CAL1156692.1"/>
    </source>
</evidence>
<evidence type="ECO:0000313" key="2">
    <source>
        <dbReference type="EMBL" id="CAI4003317.1"/>
    </source>
</evidence>
<feature type="signal peptide" evidence="1">
    <location>
        <begin position="1"/>
        <end position="18"/>
    </location>
</feature>
<reference evidence="2" key="1">
    <citation type="submission" date="2022-10" db="EMBL/GenBank/DDBJ databases">
        <authorList>
            <person name="Chen Y."/>
            <person name="Dougan E. K."/>
            <person name="Chan C."/>
            <person name="Rhodes N."/>
            <person name="Thang M."/>
        </authorList>
    </citation>
    <scope>NUCLEOTIDE SEQUENCE</scope>
</reference>
<feature type="chain" id="PRO_5043271160" evidence="1">
    <location>
        <begin position="19"/>
        <end position="65"/>
    </location>
</feature>
<organism evidence="2">
    <name type="scientific">Cladocopium goreaui</name>
    <dbReference type="NCBI Taxonomy" id="2562237"/>
    <lineage>
        <taxon>Eukaryota</taxon>
        <taxon>Sar</taxon>
        <taxon>Alveolata</taxon>
        <taxon>Dinophyceae</taxon>
        <taxon>Suessiales</taxon>
        <taxon>Symbiodiniaceae</taxon>
        <taxon>Cladocopium</taxon>
    </lineage>
</organism>
<keyword evidence="1" id="KW-0732">Signal</keyword>
<gene>
    <name evidence="2" type="ORF">C1SCF055_LOCUS29190</name>
</gene>
<evidence type="ECO:0000256" key="1">
    <source>
        <dbReference type="SAM" id="SignalP"/>
    </source>
</evidence>
<keyword evidence="4" id="KW-1185">Reference proteome</keyword>
<dbReference type="EMBL" id="CAMXCT030003245">
    <property type="protein sequence ID" value="CAL4790629.1"/>
    <property type="molecule type" value="Genomic_DNA"/>
</dbReference>
<dbReference type="AlphaFoldDB" id="A0A9P1D687"/>
<sequence>MMGCLWTMLLMLEQIGCPLPERRALWGRRRPAMQMRRECMSSIIPLTSTSLQIRWRIGPNCTCRS</sequence>
<dbReference type="EMBL" id="CAMXCT010003245">
    <property type="protein sequence ID" value="CAI4003317.1"/>
    <property type="molecule type" value="Genomic_DNA"/>
</dbReference>
<dbReference type="Proteomes" id="UP001152797">
    <property type="component" value="Unassembled WGS sequence"/>
</dbReference>
<accession>A0A9P1D687</accession>
<proteinExistence type="predicted"/>